<accession>A0A8T2X6L7</accession>
<dbReference type="EMBL" id="JACEGQ020000014">
    <property type="protein sequence ID" value="KAH8488758.1"/>
    <property type="molecule type" value="Genomic_DNA"/>
</dbReference>
<gene>
    <name evidence="1" type="ORF">H0E87_024409</name>
</gene>
<evidence type="ECO:0000313" key="1">
    <source>
        <dbReference type="EMBL" id="KAH8488758.1"/>
    </source>
</evidence>
<name>A0A8T2X6L7_POPDE</name>
<proteinExistence type="predicted"/>
<dbReference type="AlphaFoldDB" id="A0A8T2X6L7"/>
<dbReference type="Proteomes" id="UP000807159">
    <property type="component" value="Chromosome 14"/>
</dbReference>
<protein>
    <submittedName>
        <fullName evidence="1">Uncharacterized protein</fullName>
    </submittedName>
</protein>
<organism evidence="1 2">
    <name type="scientific">Populus deltoides</name>
    <name type="common">Eastern poplar</name>
    <name type="synonym">Eastern cottonwood</name>
    <dbReference type="NCBI Taxonomy" id="3696"/>
    <lineage>
        <taxon>Eukaryota</taxon>
        <taxon>Viridiplantae</taxon>
        <taxon>Streptophyta</taxon>
        <taxon>Embryophyta</taxon>
        <taxon>Tracheophyta</taxon>
        <taxon>Spermatophyta</taxon>
        <taxon>Magnoliopsida</taxon>
        <taxon>eudicotyledons</taxon>
        <taxon>Gunneridae</taxon>
        <taxon>Pentapetalae</taxon>
        <taxon>rosids</taxon>
        <taxon>fabids</taxon>
        <taxon>Malpighiales</taxon>
        <taxon>Salicaceae</taxon>
        <taxon>Saliceae</taxon>
        <taxon>Populus</taxon>
    </lineage>
</organism>
<keyword evidence="2" id="KW-1185">Reference proteome</keyword>
<sequence length="123" mass="14185">MRTRRRRTTVTSEVTMAAAGMAWDRVPKVVHVRPKSIESSRFGWINVHTRWNSQSLEDDAAWRAHGLHSWRAEIPDSDYQWLMCDATEKEKLYSQANGELSGICLPRMTISHRPRFVISSSIS</sequence>
<evidence type="ECO:0000313" key="2">
    <source>
        <dbReference type="Proteomes" id="UP000807159"/>
    </source>
</evidence>
<reference evidence="1" key="1">
    <citation type="journal article" date="2021" name="J. Hered.">
        <title>Genome Assembly of Salicaceae Populus deltoides (Eastern Cottonwood) I-69 Based on Nanopore Sequencing and Hi-C Technologies.</title>
        <authorList>
            <person name="Bai S."/>
            <person name="Wu H."/>
            <person name="Zhang J."/>
            <person name="Pan Z."/>
            <person name="Zhao W."/>
            <person name="Li Z."/>
            <person name="Tong C."/>
        </authorList>
    </citation>
    <scope>NUCLEOTIDE SEQUENCE</scope>
    <source>
        <tissue evidence="1">Leaf</tissue>
    </source>
</reference>
<comment type="caution">
    <text evidence="1">The sequence shown here is derived from an EMBL/GenBank/DDBJ whole genome shotgun (WGS) entry which is preliminary data.</text>
</comment>